<dbReference type="EMBL" id="PQFF01000183">
    <property type="protein sequence ID" value="RHZ76594.1"/>
    <property type="molecule type" value="Genomic_DNA"/>
</dbReference>
<evidence type="ECO:0000313" key="2">
    <source>
        <dbReference type="Proteomes" id="UP000266861"/>
    </source>
</evidence>
<accession>A0A397IU08</accession>
<organism evidence="1 2">
    <name type="scientific">Diversispora epigaea</name>
    <dbReference type="NCBI Taxonomy" id="1348612"/>
    <lineage>
        <taxon>Eukaryota</taxon>
        <taxon>Fungi</taxon>
        <taxon>Fungi incertae sedis</taxon>
        <taxon>Mucoromycota</taxon>
        <taxon>Glomeromycotina</taxon>
        <taxon>Glomeromycetes</taxon>
        <taxon>Diversisporales</taxon>
        <taxon>Diversisporaceae</taxon>
        <taxon>Diversispora</taxon>
    </lineage>
</organism>
<keyword evidence="2" id="KW-1185">Reference proteome</keyword>
<evidence type="ECO:0000313" key="1">
    <source>
        <dbReference type="EMBL" id="RHZ76594.1"/>
    </source>
</evidence>
<sequence length="79" mass="9109">MCNWQAGTIVIAKVAGTNEILGGNPILSRVKNKTRALYYYDSNNQKTCDPRFSNCEFFLQSDFTKDKRCLSHYGYVYQL</sequence>
<gene>
    <name evidence="1" type="ORF">Glove_195g57</name>
</gene>
<dbReference type="OrthoDB" id="2381598at2759"/>
<proteinExistence type="predicted"/>
<dbReference type="Proteomes" id="UP000266861">
    <property type="component" value="Unassembled WGS sequence"/>
</dbReference>
<comment type="caution">
    <text evidence="1">The sequence shown here is derived from an EMBL/GenBank/DDBJ whole genome shotgun (WGS) entry which is preliminary data.</text>
</comment>
<protein>
    <submittedName>
        <fullName evidence="1">Uncharacterized protein</fullName>
    </submittedName>
</protein>
<dbReference type="AlphaFoldDB" id="A0A397IU08"/>
<name>A0A397IU08_9GLOM</name>
<reference evidence="1 2" key="1">
    <citation type="submission" date="2018-08" db="EMBL/GenBank/DDBJ databases">
        <title>Genome and evolution of the arbuscular mycorrhizal fungus Diversispora epigaea (formerly Glomus versiforme) and its bacterial endosymbionts.</title>
        <authorList>
            <person name="Sun X."/>
            <person name="Fei Z."/>
            <person name="Harrison M."/>
        </authorList>
    </citation>
    <scope>NUCLEOTIDE SEQUENCE [LARGE SCALE GENOMIC DNA]</scope>
    <source>
        <strain evidence="1 2">IT104</strain>
    </source>
</reference>